<dbReference type="PANTHER" id="PTHR12459:SF15">
    <property type="entry name" value="TRANSMEMBRANE PROTEIN 135"/>
    <property type="match status" value="1"/>
</dbReference>
<evidence type="ECO:0000313" key="1">
    <source>
        <dbReference type="EnsemblMetazoa" id="AATE002978-PA.1"/>
    </source>
</evidence>
<dbReference type="AlphaFoldDB" id="A0A182IPG2"/>
<organism evidence="1">
    <name type="scientific">Anopheles atroparvus</name>
    <name type="common">European mosquito</name>
    <dbReference type="NCBI Taxonomy" id="41427"/>
    <lineage>
        <taxon>Eukaryota</taxon>
        <taxon>Metazoa</taxon>
        <taxon>Ecdysozoa</taxon>
        <taxon>Arthropoda</taxon>
        <taxon>Hexapoda</taxon>
        <taxon>Insecta</taxon>
        <taxon>Pterygota</taxon>
        <taxon>Neoptera</taxon>
        <taxon>Endopterygota</taxon>
        <taxon>Diptera</taxon>
        <taxon>Nematocera</taxon>
        <taxon>Culicoidea</taxon>
        <taxon>Culicidae</taxon>
        <taxon>Anophelinae</taxon>
        <taxon>Anopheles</taxon>
    </lineage>
</organism>
<dbReference type="InterPro" id="IPR026749">
    <property type="entry name" value="Tmem135"/>
</dbReference>
<dbReference type="VEuPathDB" id="VectorBase:AATE002978"/>
<evidence type="ECO:0008006" key="2">
    <source>
        <dbReference type="Google" id="ProtNLM"/>
    </source>
</evidence>
<accession>A0A182IPG2</accession>
<dbReference type="EnsemblMetazoa" id="AATE002978-RA">
    <property type="protein sequence ID" value="AATE002978-PA.1"/>
    <property type="gene ID" value="AATE002978"/>
</dbReference>
<name>A0A182IPG2_ANOAO</name>
<protein>
    <recommendedName>
        <fullName evidence="2">Transmembrane protein 135 N-terminal domain-containing protein</fullName>
    </recommendedName>
</protein>
<sequence length="456" mass="51245">LILIHPSTFQVASVAPAVQRGTYVRIACLHLQPNSNGQTRATTTSKSITFRSPLCLQLSTMGLLSKYFRRVTIDKTCRDMLHPDQACYGAWCTFLYQGVLGGLRHYLPAVLTPLLFRIRQWNEPEVWKHFFRQYLCCVLAGLPMTGGSFIAFSWFVLIPSLAGGITVQHLPPHIVRAQGIGLFNMYLEFLIRRARSPLMASLRTSRPCATGVFALLSAGIMAARQYLHVDRFWFARTYPGVASGTPSRCQHGSGSNEVEVSCQKHITREVLKSFCIGLAISLVKNVLPNAKMLLRDPLGLLRLLATRFDLGLLGFITLYKALYEVVNCTLTPRCSPGGSFGPIERSAIGGFMAGLAYCCFPNYLLFTFPITELVELCWLVYMRHDAWPKPVLVRWLDHRTPVSMLLYTACLGLLCHLRIVYPFHVNRYWHKLMANGTWGRSEALAHGYASILMGYK</sequence>
<proteinExistence type="predicted"/>
<dbReference type="PANTHER" id="PTHR12459">
    <property type="entry name" value="TRANSMEMBRANE PROTEIN 135-RELATED"/>
    <property type="match status" value="1"/>
</dbReference>
<reference evidence="1" key="1">
    <citation type="submission" date="2022-08" db="UniProtKB">
        <authorList>
            <consortium name="EnsemblMetazoa"/>
        </authorList>
    </citation>
    <scope>IDENTIFICATION</scope>
    <source>
        <strain evidence="1">EBRO</strain>
    </source>
</reference>